<dbReference type="SUPFAM" id="SSF160935">
    <property type="entry name" value="VPA0735-like"/>
    <property type="match status" value="1"/>
</dbReference>
<accession>A0ABY6CYL7</accession>
<protein>
    <submittedName>
        <fullName evidence="1">DUF1254 domain-containing protein</fullName>
    </submittedName>
</protein>
<name>A0ABY6CYL7_9BACT</name>
<evidence type="ECO:0000313" key="2">
    <source>
        <dbReference type="Proteomes" id="UP001062165"/>
    </source>
</evidence>
<evidence type="ECO:0000313" key="1">
    <source>
        <dbReference type="EMBL" id="UXX79007.1"/>
    </source>
</evidence>
<dbReference type="Gene3D" id="2.60.120.1600">
    <property type="match status" value="1"/>
</dbReference>
<organism evidence="1 2">
    <name type="scientific">Reichenbachiella carrageenanivorans</name>
    <dbReference type="NCBI Taxonomy" id="2979869"/>
    <lineage>
        <taxon>Bacteria</taxon>
        <taxon>Pseudomonadati</taxon>
        <taxon>Bacteroidota</taxon>
        <taxon>Cytophagia</taxon>
        <taxon>Cytophagales</taxon>
        <taxon>Reichenbachiellaceae</taxon>
        <taxon>Reichenbachiella</taxon>
    </lineage>
</organism>
<proteinExistence type="predicted"/>
<keyword evidence="2" id="KW-1185">Reference proteome</keyword>
<dbReference type="Proteomes" id="UP001062165">
    <property type="component" value="Chromosome"/>
</dbReference>
<dbReference type="PROSITE" id="PS51257">
    <property type="entry name" value="PROKAR_LIPOPROTEIN"/>
    <property type="match status" value="1"/>
</dbReference>
<reference evidence="1" key="1">
    <citation type="submission" date="2022-10" db="EMBL/GenBank/DDBJ databases">
        <title>Comparative genomics and taxonomic characterization of three novel marine species of genus Reichenbachiella exhibiting antioxidant and polysaccharide degradation activities.</title>
        <authorList>
            <person name="Muhammad N."/>
            <person name="Lee Y.-J."/>
            <person name="Ko J."/>
            <person name="Kim S.-G."/>
        </authorList>
    </citation>
    <scope>NUCLEOTIDE SEQUENCE</scope>
    <source>
        <strain evidence="1">Wsw4-B4</strain>
    </source>
</reference>
<dbReference type="EMBL" id="CP106735">
    <property type="protein sequence ID" value="UXX79007.1"/>
    <property type="molecule type" value="Genomic_DNA"/>
</dbReference>
<gene>
    <name evidence="1" type="ORF">N7E81_16760</name>
</gene>
<dbReference type="RefSeq" id="WP_263050750.1">
    <property type="nucleotide sequence ID" value="NZ_CP106735.1"/>
</dbReference>
<sequence>MKKITITAMMICTIAFTSCNNNHKTKSETKETEQTAATQMEVTKDNYVKAETDWNCNIQQNAKPINEWLHKEAVTMENQTIIRSNADVIYSLALVDVSKGATFSIPERENGAMQMMQLIDENHFTRKVVFAGETATLSSEDLTGGDYVYILARTRISDDMEETKRAQESMVIDAKSAKPYEAKGYKAEDVEAFRNKLIKDVTEDGLQISSFTGFGTKPEDVNEKDYLHCAAMGWGGLPPAYAQYTALIKGQGSDAKNQTITFPKPDLDYENGGFFSITTYNDKSWIAKENFYISMDRMKDNGDGTVTVDFNSGSSYSVDVVEGWNASLRLYLPNDPKATADYINEFISIAIAEKK</sequence>